<dbReference type="InterPro" id="IPR027417">
    <property type="entry name" value="P-loop_NTPase"/>
</dbReference>
<dbReference type="GO" id="GO:0005856">
    <property type="term" value="C:cytoskeleton"/>
    <property type="evidence" value="ECO:0007669"/>
    <property type="project" value="UniProtKB-SubCell"/>
</dbReference>
<dbReference type="PANTHER" id="PTHR21608">
    <property type="entry name" value="KINESIN-LIKE PROTEIN CG14535"/>
    <property type="match status" value="1"/>
</dbReference>
<dbReference type="PROSITE" id="PS50067">
    <property type="entry name" value="KINESIN_MOTOR_2"/>
    <property type="match status" value="1"/>
</dbReference>
<keyword evidence="5" id="KW-0505">Motor protein</keyword>
<dbReference type="Pfam" id="PF23081">
    <property type="entry name" value="HTH_KIF26A_B_1st"/>
    <property type="match status" value="1"/>
</dbReference>
<organism evidence="8 9">
    <name type="scientific">Patella caerulea</name>
    <name type="common">Rayed Mediterranean limpet</name>
    <dbReference type="NCBI Taxonomy" id="87958"/>
    <lineage>
        <taxon>Eukaryota</taxon>
        <taxon>Metazoa</taxon>
        <taxon>Spiralia</taxon>
        <taxon>Lophotrochozoa</taxon>
        <taxon>Mollusca</taxon>
        <taxon>Gastropoda</taxon>
        <taxon>Patellogastropoda</taxon>
        <taxon>Patelloidea</taxon>
        <taxon>Patellidae</taxon>
        <taxon>Patella</taxon>
    </lineage>
</organism>
<feature type="compositionally biased region" description="Low complexity" evidence="6">
    <location>
        <begin position="34"/>
        <end position="44"/>
    </location>
</feature>
<dbReference type="Pfam" id="PF00225">
    <property type="entry name" value="Kinesin"/>
    <property type="match status" value="1"/>
</dbReference>
<feature type="compositionally biased region" description="Low complexity" evidence="6">
    <location>
        <begin position="872"/>
        <end position="892"/>
    </location>
</feature>
<keyword evidence="4" id="KW-0206">Cytoskeleton</keyword>
<evidence type="ECO:0000256" key="1">
    <source>
        <dbReference type="ARBA" id="ARBA00004245"/>
    </source>
</evidence>
<accession>A0AAN8K1A0</accession>
<dbReference type="InterPro" id="IPR027640">
    <property type="entry name" value="Kinesin-like_fam"/>
</dbReference>
<feature type="region of interest" description="Disordered" evidence="6">
    <location>
        <begin position="1121"/>
        <end position="1141"/>
    </location>
</feature>
<keyword evidence="9" id="KW-1185">Reference proteome</keyword>
<feature type="compositionally biased region" description="Low complexity" evidence="6">
    <location>
        <begin position="1022"/>
        <end position="1031"/>
    </location>
</feature>
<evidence type="ECO:0000259" key="7">
    <source>
        <dbReference type="PROSITE" id="PS50067"/>
    </source>
</evidence>
<feature type="region of interest" description="Disordered" evidence="6">
    <location>
        <begin position="841"/>
        <end position="896"/>
    </location>
</feature>
<comment type="subcellular location">
    <subcellularLocation>
        <location evidence="1">Cytoplasm</location>
        <location evidence="1">Cytoskeleton</location>
    </subcellularLocation>
</comment>
<reference evidence="8 9" key="1">
    <citation type="submission" date="2024-01" db="EMBL/GenBank/DDBJ databases">
        <title>The genome of the rayed Mediterranean limpet Patella caerulea (Linnaeus, 1758).</title>
        <authorList>
            <person name="Anh-Thu Weber A."/>
            <person name="Halstead-Nussloch G."/>
        </authorList>
    </citation>
    <scope>NUCLEOTIDE SEQUENCE [LARGE SCALE GENOMIC DNA]</scope>
    <source>
        <strain evidence="8">AATW-2023a</strain>
        <tissue evidence="8">Whole specimen</tissue>
    </source>
</reference>
<feature type="region of interest" description="Disordered" evidence="6">
    <location>
        <begin position="1208"/>
        <end position="1227"/>
    </location>
</feature>
<evidence type="ECO:0000313" key="8">
    <source>
        <dbReference type="EMBL" id="KAK6182779.1"/>
    </source>
</evidence>
<feature type="region of interest" description="Disordered" evidence="6">
    <location>
        <begin position="772"/>
        <end position="803"/>
    </location>
</feature>
<feature type="region of interest" description="Disordered" evidence="6">
    <location>
        <begin position="1018"/>
        <end position="1040"/>
    </location>
</feature>
<feature type="region of interest" description="Disordered" evidence="6">
    <location>
        <begin position="1"/>
        <end position="45"/>
    </location>
</feature>
<proteinExistence type="inferred from homology"/>
<feature type="compositionally biased region" description="Basic residues" evidence="6">
    <location>
        <begin position="964"/>
        <end position="975"/>
    </location>
</feature>
<feature type="region of interest" description="Disordered" evidence="6">
    <location>
        <begin position="955"/>
        <end position="985"/>
    </location>
</feature>
<feature type="compositionally biased region" description="Basic and acidic residues" evidence="6">
    <location>
        <begin position="20"/>
        <end position="29"/>
    </location>
</feature>
<keyword evidence="3 5" id="KW-0067">ATP-binding</keyword>
<feature type="domain" description="Kinesin motor" evidence="7">
    <location>
        <begin position="429"/>
        <end position="774"/>
    </location>
</feature>
<feature type="region of interest" description="Disordered" evidence="6">
    <location>
        <begin position="1580"/>
        <end position="1642"/>
    </location>
</feature>
<comment type="similarity">
    <text evidence="5">Belongs to the TRAFAC class myosin-kinesin ATPase superfamily. Kinesin family.</text>
</comment>
<dbReference type="SMART" id="SM00129">
    <property type="entry name" value="KISc"/>
    <property type="match status" value="1"/>
</dbReference>
<dbReference type="Gene3D" id="3.40.850.10">
    <property type="entry name" value="Kinesin motor domain"/>
    <property type="match status" value="1"/>
</dbReference>
<keyword evidence="4" id="KW-0963">Cytoplasm</keyword>
<evidence type="ECO:0000256" key="6">
    <source>
        <dbReference type="SAM" id="MobiDB-lite"/>
    </source>
</evidence>
<dbReference type="InterPro" id="IPR036961">
    <property type="entry name" value="Kinesin_motor_dom_sf"/>
</dbReference>
<keyword evidence="2 5" id="KW-0547">Nucleotide-binding</keyword>
<dbReference type="GO" id="GO:0007018">
    <property type="term" value="P:microtubule-based movement"/>
    <property type="evidence" value="ECO:0007669"/>
    <property type="project" value="InterPro"/>
</dbReference>
<gene>
    <name evidence="8" type="ORF">SNE40_010389</name>
</gene>
<dbReference type="PANTHER" id="PTHR21608:SF7">
    <property type="entry name" value="KINESIN-LIKE PROTEIN CG14535"/>
    <property type="match status" value="1"/>
</dbReference>
<evidence type="ECO:0000256" key="4">
    <source>
        <dbReference type="ARBA" id="ARBA00023212"/>
    </source>
</evidence>
<dbReference type="EMBL" id="JAZGQO010000007">
    <property type="protein sequence ID" value="KAK6182779.1"/>
    <property type="molecule type" value="Genomic_DNA"/>
</dbReference>
<dbReference type="GO" id="GO:0003777">
    <property type="term" value="F:microtubule motor activity"/>
    <property type="evidence" value="ECO:0007669"/>
    <property type="project" value="InterPro"/>
</dbReference>
<name>A0AAN8K1A0_PATCE</name>
<dbReference type="InterPro" id="IPR001752">
    <property type="entry name" value="Kinesin_motor_dom"/>
</dbReference>
<dbReference type="GO" id="GO:0008017">
    <property type="term" value="F:microtubule binding"/>
    <property type="evidence" value="ECO:0007669"/>
    <property type="project" value="InterPro"/>
</dbReference>
<evidence type="ECO:0000313" key="9">
    <source>
        <dbReference type="Proteomes" id="UP001347796"/>
    </source>
</evidence>
<feature type="compositionally biased region" description="Basic and acidic residues" evidence="6">
    <location>
        <begin position="848"/>
        <end position="859"/>
    </location>
</feature>
<feature type="compositionally biased region" description="Basic and acidic residues" evidence="6">
    <location>
        <begin position="1608"/>
        <end position="1620"/>
    </location>
</feature>
<evidence type="ECO:0000256" key="5">
    <source>
        <dbReference type="PROSITE-ProRule" id="PRU00283"/>
    </source>
</evidence>
<dbReference type="Proteomes" id="UP001347796">
    <property type="component" value="Unassembled WGS sequence"/>
</dbReference>
<dbReference type="GO" id="GO:0005524">
    <property type="term" value="F:ATP binding"/>
    <property type="evidence" value="ECO:0007669"/>
    <property type="project" value="UniProtKB-UniRule"/>
</dbReference>
<evidence type="ECO:0000256" key="3">
    <source>
        <dbReference type="ARBA" id="ARBA00022840"/>
    </source>
</evidence>
<dbReference type="SUPFAM" id="SSF52540">
    <property type="entry name" value="P-loop containing nucleoside triphosphate hydrolases"/>
    <property type="match status" value="1"/>
</dbReference>
<feature type="compositionally biased region" description="Low complexity" evidence="6">
    <location>
        <begin position="783"/>
        <end position="796"/>
    </location>
</feature>
<feature type="compositionally biased region" description="Polar residues" evidence="6">
    <location>
        <begin position="1208"/>
        <end position="1221"/>
    </location>
</feature>
<evidence type="ECO:0000256" key="2">
    <source>
        <dbReference type="ARBA" id="ARBA00022741"/>
    </source>
</evidence>
<protein>
    <recommendedName>
        <fullName evidence="7">Kinesin motor domain-containing protein</fullName>
    </recommendedName>
</protein>
<dbReference type="InterPro" id="IPR057090">
    <property type="entry name" value="HTH_KIF26A_B_1st"/>
</dbReference>
<feature type="region of interest" description="Disordered" evidence="6">
    <location>
        <begin position="377"/>
        <end position="396"/>
    </location>
</feature>
<feature type="compositionally biased region" description="Low complexity" evidence="6">
    <location>
        <begin position="1590"/>
        <end position="1605"/>
    </location>
</feature>
<dbReference type="PRINTS" id="PR00380">
    <property type="entry name" value="KINESINHEAVY"/>
</dbReference>
<feature type="binding site" evidence="5">
    <location>
        <begin position="526"/>
        <end position="533"/>
    </location>
    <ligand>
        <name>ATP</name>
        <dbReference type="ChEBI" id="CHEBI:30616"/>
    </ligand>
</feature>
<sequence>MKSHCERNSAYMASGHSTRAVKENGDQRVRSPRRTNNSSSRTNRYLSQREQLFAENNFGVRSVTPLHVVLSEDSPSQYLNHSKETSVDKFYSPKKDHSKLNEMADFRYTMNGPPSYIGDRRRPLSRMSEKYLPPSTLEDSAIPPSQPPPGLRTIQSGVCCEHCNNCLIDLKRQALRIMFPVNSRGEPRLPSHPVSYMKVEEKLQVPDNFRRYVKRERCDVCETPIRQLKQEAVAMIQSIQQAQSASSVPANIPALVGSYNIGAHQRNHQPNRYLSRSSKSSQYSSCVSSGIPLAAQAQAYLEQNAQSWLNPVNRHNQVVNARTSGHDRIYMELNQEIDMGSHGCSSLTRIQHGSHARCNSPAEIGMVDNNIFSRAAQKISKKKKRHQPPDPEPPPFPTNFCDIIRSSPPPAPPCLARGLGRLLNPGAGKVRVILKICSPIVPGQQEQGRSFLTIDPRRKQVTVHDPSASGYMTSASRRSAVAAPKMFAFDGIFSPDDSLPEVCAGSLSDILQSVVSGADGCLFSYGHSKLGKSFTMVGKDHSPQTLGVIPCAIAWLFKLISDQKETTGARFSVRVSAVEVSGAQEILKDLLVDFSKGVDGCESNGVYLREDPICGTQLENQSELRAPNAERAAFYFDAALAARNKNVEEDGRSSHLLFTLHVYQYRIEKANRAGLPGVAGGRSRLHLIDLGSTARSKDPKNTSLSLSALGNIIMALLNGQRHLPHRDSKIAQLLRDSLGNTTCRTCIIVHVSSALPHHAETLQVVQMAARMHRMKRRKAKQISSTSSEDSSTDGSGNFRRPYKGLRMGTLREDMFVSSSHSDPDNYTSSSEQSCDTAIFLGSSGQSLSDRDFTDNEGPHRSVPRTNPRLPRRPGGSRSSGDEGSMSDSGRSMTYSDHQRLRPRMGASPMQQNHYHVIESQSAPCSPQRHPNYTQHKMSQVKSKQFHPHYLSSLIEAEPHQDRSRKIRSHSSKHQKSVGTSAGAVNSEHWVDGPIYAEPMEVDPKMNSQKVHEHWIDGPQVFKKSPQSPKPDSSNRKKLKNVVVSSEERWIDGPREMISSGSQSTNKNQAMHTLSTVNDNQVPSSPSPKLKHATTGERALKQAIIKQIPDIKIRPESSISVESNTSTHAEAATSRPVSISSNDGQMKDCIDISENMVVKPFVRDWVEKHHDVPNSIESSDNHWMDNNENTCSHKKTKLHDSLLRKLHTSASNVRDSPQNSPMSGRKAKTLNPRLHKSNLSKEKHYTNRVTEWVKSVSNEMEQSSELERHGSVPCKLNVTFDSGEPEVNIVDTSYDSVDTSDCVSAKDSNYEHDVEKKLENVSNSWITPDNSIGDTDSNMKHSADGDSYTDMPDNDNSCSVLEPCRLLLLRKPDGASNPNLSKDFFSETCGITSEHNESTMTCNQLSGYIPEKTTSTVLSGYKPEKELFPGVGAYDNTNTNLSVKTVKTKPSPVHGLVKLSTVQLPSSLKSSQPAAKTFIDMCSSPERKNVKNVAQFVPSKCNEREAKTSKSASKKTCKKVHLVEPQFIHSTPKEKCGKKEKEMLITQRIVNVQLSEKHNDSDSGNDSGIVAAVEKKLLSPYSKITKPRTPSHSSSGHGSDNSSSLSTELHCHRGSKSDKIHGGTSSGYESMLRESEASCSDTEDIKLAADKKKNTLRKGGKRSRSAPSRAIEVVTLDTCNLSPISKMKPTSPYRDSRLAAKLKDSHLEMKTMTVKEAEKYQRRRYEEEHLMIVEEDVKTESTKDTISLERSSGWNFSCKFWMCFSCKKPRDQEPTAV</sequence>
<comment type="caution">
    <text evidence="8">The sequence shown here is derived from an EMBL/GenBank/DDBJ whole genome shotgun (WGS) entry which is preliminary data.</text>
</comment>